<proteinExistence type="predicted"/>
<dbReference type="WBParaSite" id="HPBE_0001982501-mRNA-1">
    <property type="protein sequence ID" value="HPBE_0001982501-mRNA-1"/>
    <property type="gene ID" value="HPBE_0001982501"/>
</dbReference>
<gene>
    <name evidence="1" type="ORF">HPBE_LOCUS19824</name>
</gene>
<accession>A0A3P8BHA4</accession>
<name>A0A183GCD5_HELPZ</name>
<dbReference type="Proteomes" id="UP000050761">
    <property type="component" value="Unassembled WGS sequence"/>
</dbReference>
<keyword evidence="2" id="KW-1185">Reference proteome</keyword>
<accession>A0A183GCD5</accession>
<protein>
    <submittedName>
        <fullName evidence="1 3">Uncharacterized protein</fullName>
    </submittedName>
</protein>
<dbReference type="EMBL" id="UZAH01031643">
    <property type="protein sequence ID" value="VDP16860.1"/>
    <property type="molecule type" value="Genomic_DNA"/>
</dbReference>
<sequence>MRHLLNRSDIMATYDGSGCPIPTLHSHPFTIGNNQLRELWTALDHEKLMDHFTQITSPHSPHLASEEQIPLHRARSIHPHLSALQQPPTQKPGSEPVIHPQPVVDVHQDRTPANYYSRLEVQHPWAHYVTERPPLSNVTEDTVTSELVPSVYRHLSQSGYFATLFVRSLFRKFVGSPSPGNRITIPDLMRMSDAIALRRQADSIIDELRNHRYVDVEPTNPRTPPGFPPTAVVSLRYGQGAVLKVKDFFVSYPDHMELHCIVLGQYSVNALKQTRAIDRTQLSVKD</sequence>
<evidence type="ECO:0000313" key="1">
    <source>
        <dbReference type="EMBL" id="VDP16860.1"/>
    </source>
</evidence>
<dbReference type="AlphaFoldDB" id="A0A183GCD5"/>
<evidence type="ECO:0000313" key="2">
    <source>
        <dbReference type="Proteomes" id="UP000050761"/>
    </source>
</evidence>
<reference evidence="3" key="2">
    <citation type="submission" date="2019-09" db="UniProtKB">
        <authorList>
            <consortium name="WormBaseParasite"/>
        </authorList>
    </citation>
    <scope>IDENTIFICATION</scope>
</reference>
<reference evidence="1 2" key="1">
    <citation type="submission" date="2018-11" db="EMBL/GenBank/DDBJ databases">
        <authorList>
            <consortium name="Pathogen Informatics"/>
        </authorList>
    </citation>
    <scope>NUCLEOTIDE SEQUENCE [LARGE SCALE GENOMIC DNA]</scope>
</reference>
<organism evidence="2 3">
    <name type="scientific">Heligmosomoides polygyrus</name>
    <name type="common">Parasitic roundworm</name>
    <dbReference type="NCBI Taxonomy" id="6339"/>
    <lineage>
        <taxon>Eukaryota</taxon>
        <taxon>Metazoa</taxon>
        <taxon>Ecdysozoa</taxon>
        <taxon>Nematoda</taxon>
        <taxon>Chromadorea</taxon>
        <taxon>Rhabditida</taxon>
        <taxon>Rhabditina</taxon>
        <taxon>Rhabditomorpha</taxon>
        <taxon>Strongyloidea</taxon>
        <taxon>Heligmosomidae</taxon>
        <taxon>Heligmosomoides</taxon>
    </lineage>
</organism>
<dbReference type="OrthoDB" id="10587024at2759"/>
<evidence type="ECO:0000313" key="3">
    <source>
        <dbReference type="WBParaSite" id="HPBE_0001982501-mRNA-1"/>
    </source>
</evidence>